<dbReference type="EMBL" id="BAOP01000021">
    <property type="protein sequence ID" value="GAC80754.1"/>
    <property type="molecule type" value="Genomic_DNA"/>
</dbReference>
<name>M3VGA8_GORML</name>
<reference evidence="1 2" key="1">
    <citation type="submission" date="2013-02" db="EMBL/GenBank/DDBJ databases">
        <title>Whole genome shotgun sequence of Gordonia malaquae NBRC 108250.</title>
        <authorList>
            <person name="Yoshida I."/>
            <person name="Hosoyama A."/>
            <person name="Tsuchikane K."/>
            <person name="Ando Y."/>
            <person name="Baba S."/>
            <person name="Ohji S."/>
            <person name="Hamada M."/>
            <person name="Tamura T."/>
            <person name="Yamazoe A."/>
            <person name="Yamazaki S."/>
            <person name="Fujita N."/>
        </authorList>
    </citation>
    <scope>NUCLEOTIDE SEQUENCE [LARGE SCALE GENOMIC DNA]</scope>
    <source>
        <strain evidence="1 2">NBRC 108250</strain>
    </source>
</reference>
<organism evidence="1 2">
    <name type="scientific">Gordonia malaquae NBRC 108250</name>
    <dbReference type="NCBI Taxonomy" id="1223542"/>
    <lineage>
        <taxon>Bacteria</taxon>
        <taxon>Bacillati</taxon>
        <taxon>Actinomycetota</taxon>
        <taxon>Actinomycetes</taxon>
        <taxon>Mycobacteriales</taxon>
        <taxon>Gordoniaceae</taxon>
        <taxon>Gordonia</taxon>
    </lineage>
</organism>
<gene>
    <name evidence="1" type="ORF">GM1_021_00400</name>
</gene>
<dbReference type="STRING" id="410332.SAMN04488550_2636"/>
<evidence type="ECO:0000313" key="1">
    <source>
        <dbReference type="EMBL" id="GAC80754.1"/>
    </source>
</evidence>
<protein>
    <submittedName>
        <fullName evidence="1">Uncharacterized protein</fullName>
    </submittedName>
</protein>
<comment type="caution">
    <text evidence="1">The sequence shown here is derived from an EMBL/GenBank/DDBJ whole genome shotgun (WGS) entry which is preliminary data.</text>
</comment>
<dbReference type="Proteomes" id="UP000035009">
    <property type="component" value="Unassembled WGS sequence"/>
</dbReference>
<proteinExistence type="predicted"/>
<accession>M3VGA8</accession>
<sequence>MLIVCEGDVRMVNVSIRCLSESEQLGTELDSDRSVILKFVVFVVESWLHDTVSREMPTENWDCV</sequence>
<dbReference type="AlphaFoldDB" id="M3VGA8"/>
<evidence type="ECO:0000313" key="2">
    <source>
        <dbReference type="Proteomes" id="UP000035009"/>
    </source>
</evidence>
<keyword evidence="2" id="KW-1185">Reference proteome</keyword>